<feature type="transmembrane region" description="Helical" evidence="1">
    <location>
        <begin position="89"/>
        <end position="116"/>
    </location>
</feature>
<sequence>MYDYKFLKKKQEKRYFMLNNQKIKKMHKLALYESGEGKRHLAISNYYRSDYIGLALIKNFFLTTIAYGILLLIYFGYNSQYLMANIHRMNLALLIIKIVGVYLIMLVGYSILTYIYCSVKYSRAQKGIQEYYKGLNQMKKMYDREEKRNGKISGRRARS</sequence>
<dbReference type="AlphaFoldDB" id="C9LCJ8"/>
<protein>
    <submittedName>
        <fullName evidence="2">Uncharacterized protein</fullName>
    </submittedName>
</protein>
<keyword evidence="1" id="KW-0812">Transmembrane</keyword>
<keyword evidence="1" id="KW-1133">Transmembrane helix</keyword>
<dbReference type="Proteomes" id="UP000003755">
    <property type="component" value="Unassembled WGS sequence"/>
</dbReference>
<gene>
    <name evidence="2" type="ORF">BLAHAN_07157</name>
</gene>
<organism evidence="2 3">
    <name type="scientific">Blautia hansenii DSM 20583</name>
    <dbReference type="NCBI Taxonomy" id="537007"/>
    <lineage>
        <taxon>Bacteria</taxon>
        <taxon>Bacillati</taxon>
        <taxon>Bacillota</taxon>
        <taxon>Clostridia</taxon>
        <taxon>Lachnospirales</taxon>
        <taxon>Lachnospiraceae</taxon>
        <taxon>Blautia</taxon>
    </lineage>
</organism>
<evidence type="ECO:0000256" key="1">
    <source>
        <dbReference type="SAM" id="Phobius"/>
    </source>
</evidence>
<reference evidence="2" key="1">
    <citation type="submission" date="2009-09" db="EMBL/GenBank/DDBJ databases">
        <authorList>
            <person name="Weinstock G."/>
            <person name="Sodergren E."/>
            <person name="Clifton S."/>
            <person name="Fulton L."/>
            <person name="Fulton B."/>
            <person name="Courtney L."/>
            <person name="Fronick C."/>
            <person name="Harrison M."/>
            <person name="Strong C."/>
            <person name="Farmer C."/>
            <person name="Delahaunty K."/>
            <person name="Markovic C."/>
            <person name="Hall O."/>
            <person name="Minx P."/>
            <person name="Tomlinson C."/>
            <person name="Mitreva M."/>
            <person name="Nelson J."/>
            <person name="Hou S."/>
            <person name="Wollam A."/>
            <person name="Pepin K.H."/>
            <person name="Johnson M."/>
            <person name="Bhonagiri V."/>
            <person name="Nash W.E."/>
            <person name="Warren W."/>
            <person name="Chinwalla A."/>
            <person name="Mardis E.R."/>
            <person name="Wilson R.K."/>
        </authorList>
    </citation>
    <scope>NUCLEOTIDE SEQUENCE [LARGE SCALE GENOMIC DNA]</scope>
    <source>
        <strain evidence="2">DSM 20583</strain>
    </source>
</reference>
<evidence type="ECO:0000313" key="3">
    <source>
        <dbReference type="Proteomes" id="UP000003755"/>
    </source>
</evidence>
<dbReference type="STRING" id="537007.BLAHAN_07157"/>
<dbReference type="eggNOG" id="ENOG5032UC0">
    <property type="taxonomic scope" value="Bacteria"/>
</dbReference>
<feature type="transmembrane region" description="Helical" evidence="1">
    <location>
        <begin position="56"/>
        <end position="77"/>
    </location>
</feature>
<comment type="caution">
    <text evidence="2">The sequence shown here is derived from an EMBL/GenBank/DDBJ whole genome shotgun (WGS) entry which is preliminary data.</text>
</comment>
<evidence type="ECO:0000313" key="2">
    <source>
        <dbReference type="EMBL" id="EEX20127.1"/>
    </source>
</evidence>
<keyword evidence="1" id="KW-0472">Membrane</keyword>
<dbReference type="EMBL" id="ABYU02000056">
    <property type="protein sequence ID" value="EEX20127.1"/>
    <property type="molecule type" value="Genomic_DNA"/>
</dbReference>
<accession>C9LCJ8</accession>
<dbReference type="HOGENOM" id="CLU_127571_0_0_9"/>
<name>C9LCJ8_BLAHA</name>
<proteinExistence type="predicted"/>
<keyword evidence="3" id="KW-1185">Reference proteome</keyword>